<accession>A0A5J4F9W2</accession>
<dbReference type="EMBL" id="BJKP01000021">
    <property type="protein sequence ID" value="GEA27837.1"/>
    <property type="molecule type" value="Genomic_DNA"/>
</dbReference>
<comment type="caution">
    <text evidence="1">The sequence shown here is derived from an EMBL/GenBank/DDBJ whole genome shotgun (WGS) entry which is preliminary data.</text>
</comment>
<dbReference type="InterPro" id="IPR043519">
    <property type="entry name" value="NT_sf"/>
</dbReference>
<name>A0A5J4F9W2_MICAE</name>
<organism evidence="1 2">
    <name type="scientific">Microcystis aeruginosa NIES-4325</name>
    <dbReference type="NCBI Taxonomy" id="2569534"/>
    <lineage>
        <taxon>Bacteria</taxon>
        <taxon>Bacillati</taxon>
        <taxon>Cyanobacteriota</taxon>
        <taxon>Cyanophyceae</taxon>
        <taxon>Oscillatoriophycideae</taxon>
        <taxon>Chroococcales</taxon>
        <taxon>Microcystaceae</taxon>
        <taxon>Microcystis</taxon>
    </lineage>
</organism>
<dbReference type="SUPFAM" id="SSF81301">
    <property type="entry name" value="Nucleotidyltransferase"/>
    <property type="match status" value="1"/>
</dbReference>
<protein>
    <submittedName>
        <fullName evidence="1">Uncharacterized protein</fullName>
    </submittedName>
</protein>
<dbReference type="Proteomes" id="UP000376575">
    <property type="component" value="Unassembled WGS sequence"/>
</dbReference>
<sequence>MEQWRNLLDRIGLIQDLEDYLGCKVDVATINSLRDCFRERIMKEVIPL</sequence>
<dbReference type="Gene3D" id="3.30.460.10">
    <property type="entry name" value="Beta Polymerase, domain 2"/>
    <property type="match status" value="1"/>
</dbReference>
<evidence type="ECO:0000313" key="1">
    <source>
        <dbReference type="EMBL" id="GEA27837.1"/>
    </source>
</evidence>
<gene>
    <name evidence="1" type="ORF">MiAbW_02406</name>
</gene>
<evidence type="ECO:0000313" key="2">
    <source>
        <dbReference type="Proteomes" id="UP000376575"/>
    </source>
</evidence>
<proteinExistence type="predicted"/>
<reference evidence="1 2" key="1">
    <citation type="journal article" date="2019" name="FEMS Microbiol. Lett.">
        <title>A novel salt-tolerant genotype illuminates the sucrose gene evolution in freshwater bloom-forming cyanobacterium Microcystis aeruginosa.</title>
        <authorList>
            <person name="Tanabe Y."/>
            <person name="Yamaguchi H."/>
            <person name="Sano T."/>
            <person name="Kawachi M."/>
        </authorList>
    </citation>
    <scope>NUCLEOTIDE SEQUENCE [LARGE SCALE GENOMIC DNA]</scope>
    <source>
        <strain evidence="1 2">NIES-4325</strain>
    </source>
</reference>
<dbReference type="AlphaFoldDB" id="A0A5J4F9W2"/>